<dbReference type="Proteomes" id="UP000028999">
    <property type="component" value="Unassembled WGS sequence"/>
</dbReference>
<protein>
    <submittedName>
        <fullName evidence="2">BnaC04g01200D protein</fullName>
    </submittedName>
</protein>
<name>A0A078HW78_BRANA</name>
<sequence>MIYRKWSLLSGPPVILGGAVVAAIAVGIVLQNVTKGEQKKNVSPNK</sequence>
<dbReference type="Gramene" id="CDX80014">
    <property type="protein sequence ID" value="CDX80014"/>
    <property type="gene ID" value="GSBRNA2T00132892001"/>
</dbReference>
<organism evidence="2 3">
    <name type="scientific">Brassica napus</name>
    <name type="common">Rape</name>
    <dbReference type="NCBI Taxonomy" id="3708"/>
    <lineage>
        <taxon>Eukaryota</taxon>
        <taxon>Viridiplantae</taxon>
        <taxon>Streptophyta</taxon>
        <taxon>Embryophyta</taxon>
        <taxon>Tracheophyta</taxon>
        <taxon>Spermatophyta</taxon>
        <taxon>Magnoliopsida</taxon>
        <taxon>eudicotyledons</taxon>
        <taxon>Gunneridae</taxon>
        <taxon>Pentapetalae</taxon>
        <taxon>rosids</taxon>
        <taxon>malvids</taxon>
        <taxon>Brassicales</taxon>
        <taxon>Brassicaceae</taxon>
        <taxon>Brassiceae</taxon>
        <taxon>Brassica</taxon>
    </lineage>
</organism>
<keyword evidence="3" id="KW-1185">Reference proteome</keyword>
<feature type="transmembrane region" description="Helical" evidence="1">
    <location>
        <begin position="6"/>
        <end position="30"/>
    </location>
</feature>
<evidence type="ECO:0000313" key="2">
    <source>
        <dbReference type="EMBL" id="CDY42042.1"/>
    </source>
</evidence>
<proteinExistence type="predicted"/>
<reference evidence="2 3" key="1">
    <citation type="journal article" date="2014" name="Science">
        <title>Plant genetics. Early allopolyploid evolution in the post-Neolithic Brassica napus oilseed genome.</title>
        <authorList>
            <person name="Chalhoub B."/>
            <person name="Denoeud F."/>
            <person name="Liu S."/>
            <person name="Parkin I.A."/>
            <person name="Tang H."/>
            <person name="Wang X."/>
            <person name="Chiquet J."/>
            <person name="Belcram H."/>
            <person name="Tong C."/>
            <person name="Samans B."/>
            <person name="Correa M."/>
            <person name="Da Silva C."/>
            <person name="Just J."/>
            <person name="Falentin C."/>
            <person name="Koh C.S."/>
            <person name="Le Clainche I."/>
            <person name="Bernard M."/>
            <person name="Bento P."/>
            <person name="Noel B."/>
            <person name="Labadie K."/>
            <person name="Alberti A."/>
            <person name="Charles M."/>
            <person name="Arnaud D."/>
            <person name="Guo H."/>
            <person name="Daviaud C."/>
            <person name="Alamery S."/>
            <person name="Jabbari K."/>
            <person name="Zhao M."/>
            <person name="Edger P.P."/>
            <person name="Chelaifa H."/>
            <person name="Tack D."/>
            <person name="Lassalle G."/>
            <person name="Mestiri I."/>
            <person name="Schnel N."/>
            <person name="Le Paslier M.C."/>
            <person name="Fan G."/>
            <person name="Renault V."/>
            <person name="Bayer P.E."/>
            <person name="Golicz A.A."/>
            <person name="Manoli S."/>
            <person name="Lee T.H."/>
            <person name="Thi V.H."/>
            <person name="Chalabi S."/>
            <person name="Hu Q."/>
            <person name="Fan C."/>
            <person name="Tollenaere R."/>
            <person name="Lu Y."/>
            <person name="Battail C."/>
            <person name="Shen J."/>
            <person name="Sidebottom C.H."/>
            <person name="Wang X."/>
            <person name="Canaguier A."/>
            <person name="Chauveau A."/>
            <person name="Berard A."/>
            <person name="Deniot G."/>
            <person name="Guan M."/>
            <person name="Liu Z."/>
            <person name="Sun F."/>
            <person name="Lim Y.P."/>
            <person name="Lyons E."/>
            <person name="Town C.D."/>
            <person name="Bancroft I."/>
            <person name="Wang X."/>
            <person name="Meng J."/>
            <person name="Ma J."/>
            <person name="Pires J.C."/>
            <person name="King G.J."/>
            <person name="Brunel D."/>
            <person name="Delourme R."/>
            <person name="Renard M."/>
            <person name="Aury J.M."/>
            <person name="Adams K.L."/>
            <person name="Batley J."/>
            <person name="Snowdon R.J."/>
            <person name="Tost J."/>
            <person name="Edwards D."/>
            <person name="Zhou Y."/>
            <person name="Hua W."/>
            <person name="Sharpe A.G."/>
            <person name="Paterson A.H."/>
            <person name="Guan C."/>
            <person name="Wincker P."/>
        </authorList>
    </citation>
    <scope>NUCLEOTIDE SEQUENCE [LARGE SCALE GENOMIC DNA]</scope>
    <source>
        <strain evidence="3">cv. Darmor-bzh</strain>
    </source>
</reference>
<dbReference type="PaxDb" id="3708-A0A078HW78"/>
<keyword evidence="1" id="KW-0472">Membrane</keyword>
<keyword evidence="1" id="KW-1133">Transmembrane helix</keyword>
<dbReference type="EMBL" id="LK032512">
    <property type="protein sequence ID" value="CDY42042.1"/>
    <property type="molecule type" value="Genomic_DNA"/>
</dbReference>
<keyword evidence="1" id="KW-0812">Transmembrane</keyword>
<accession>A0A078HW78</accession>
<evidence type="ECO:0000256" key="1">
    <source>
        <dbReference type="SAM" id="Phobius"/>
    </source>
</evidence>
<evidence type="ECO:0000313" key="3">
    <source>
        <dbReference type="Proteomes" id="UP000028999"/>
    </source>
</evidence>
<dbReference type="STRING" id="3708.A0A078HW78"/>
<dbReference type="Gramene" id="CDY42042">
    <property type="protein sequence ID" value="CDY42042"/>
    <property type="gene ID" value="GSBRNA2T00074058001"/>
</dbReference>
<dbReference type="AlphaFoldDB" id="A0A078HW78"/>
<gene>
    <name evidence="2" type="primary">BnaC04g01200D</name>
    <name evidence="2" type="ORF">GSBRNA2T00074058001</name>
</gene>